<dbReference type="PANTHER" id="PTHR12174">
    <property type="entry name" value="SIGNAL PEPTIDE PEPTIDASE"/>
    <property type="match status" value="1"/>
</dbReference>
<protein>
    <submittedName>
        <fullName evidence="9">Signal peptide peptidase-like 2B</fullName>
    </submittedName>
</protein>
<dbReference type="GO" id="GO:0030660">
    <property type="term" value="C:Golgi-associated vesicle membrane"/>
    <property type="evidence" value="ECO:0007669"/>
    <property type="project" value="TreeGrafter"/>
</dbReference>
<keyword evidence="6 7" id="KW-0472">Membrane</keyword>
<gene>
    <name evidence="9" type="primary">LOC111114319</name>
</gene>
<dbReference type="OrthoDB" id="29661at2759"/>
<dbReference type="SMART" id="SM00730">
    <property type="entry name" value="PSN"/>
    <property type="match status" value="1"/>
</dbReference>
<sequence>MKGIFPAGVGCFSVISVYVVIAMFCLAGVLGLVPANRIPFLRQQLFWRDILLVLLCLGVGVFWGVQRNESYAWVIQDILGAAFCVNMSKTVRMPNLKICVILMVLLFFYDIFFVFITPYFTSIPMVFKVPRLGGSPLNVCSLPYSLLGFGDIVIPGLLISYNHRFDVRTGGKRVYFIATVIAYGLGLIVTFCALYLMEMGQPALLYLVPFTLVTTFVIGCIRGTLPRKKKMQSVKKQARQGCQLEQPSQMTRRATVALPVQGVRADF</sequence>
<proteinExistence type="inferred from homology"/>
<evidence type="ECO:0000256" key="6">
    <source>
        <dbReference type="ARBA" id="ARBA00023136"/>
    </source>
</evidence>
<dbReference type="KEGG" id="cvn:111114319"/>
<dbReference type="InterPro" id="IPR007369">
    <property type="entry name" value="Peptidase_A22B_SPP"/>
</dbReference>
<feature type="transmembrane region" description="Helical" evidence="7">
    <location>
        <begin position="141"/>
        <end position="162"/>
    </location>
</feature>
<dbReference type="GO" id="GO:0005765">
    <property type="term" value="C:lysosomal membrane"/>
    <property type="evidence" value="ECO:0007669"/>
    <property type="project" value="TreeGrafter"/>
</dbReference>
<accession>A0A8B8BY49</accession>
<dbReference type="GO" id="GO:0042500">
    <property type="term" value="F:aspartic endopeptidase activity, intramembrane cleaving"/>
    <property type="evidence" value="ECO:0007669"/>
    <property type="project" value="InterPro"/>
</dbReference>
<name>A0A8B8BY49_CRAVI</name>
<evidence type="ECO:0000256" key="7">
    <source>
        <dbReference type="SAM" id="Phobius"/>
    </source>
</evidence>
<dbReference type="InterPro" id="IPR006639">
    <property type="entry name" value="Preselin/SPP"/>
</dbReference>
<dbReference type="GeneID" id="111114319"/>
<keyword evidence="3 7" id="KW-0812">Transmembrane</keyword>
<feature type="transmembrane region" description="Helical" evidence="7">
    <location>
        <begin position="12"/>
        <end position="33"/>
    </location>
</feature>
<evidence type="ECO:0000256" key="3">
    <source>
        <dbReference type="ARBA" id="ARBA00022692"/>
    </source>
</evidence>
<evidence type="ECO:0000256" key="1">
    <source>
        <dbReference type="ARBA" id="ARBA00004127"/>
    </source>
</evidence>
<feature type="transmembrane region" description="Helical" evidence="7">
    <location>
        <begin position="100"/>
        <end position="121"/>
    </location>
</feature>
<dbReference type="GO" id="GO:0033619">
    <property type="term" value="P:membrane protein proteolysis"/>
    <property type="evidence" value="ECO:0007669"/>
    <property type="project" value="TreeGrafter"/>
</dbReference>
<dbReference type="RefSeq" id="XP_022308317.1">
    <property type="nucleotide sequence ID" value="XM_022452609.1"/>
</dbReference>
<feature type="transmembrane region" description="Helical" evidence="7">
    <location>
        <begin position="174"/>
        <end position="197"/>
    </location>
</feature>
<evidence type="ECO:0000256" key="5">
    <source>
        <dbReference type="ARBA" id="ARBA00022989"/>
    </source>
</evidence>
<dbReference type="AlphaFoldDB" id="A0A8B8BY49"/>
<dbReference type="GO" id="GO:0098553">
    <property type="term" value="C:lumenal side of endoplasmic reticulum membrane"/>
    <property type="evidence" value="ECO:0007669"/>
    <property type="project" value="TreeGrafter"/>
</dbReference>
<evidence type="ECO:0000313" key="8">
    <source>
        <dbReference type="Proteomes" id="UP000694844"/>
    </source>
</evidence>
<dbReference type="GO" id="GO:0098554">
    <property type="term" value="C:cytoplasmic side of endoplasmic reticulum membrane"/>
    <property type="evidence" value="ECO:0007669"/>
    <property type="project" value="TreeGrafter"/>
</dbReference>
<comment type="subcellular location">
    <subcellularLocation>
        <location evidence="1">Endomembrane system</location>
        <topology evidence="1">Multi-pass membrane protein</topology>
    </subcellularLocation>
</comment>
<keyword evidence="5 7" id="KW-1133">Transmembrane helix</keyword>
<reference evidence="9" key="1">
    <citation type="submission" date="2025-08" db="UniProtKB">
        <authorList>
            <consortium name="RefSeq"/>
        </authorList>
    </citation>
    <scope>IDENTIFICATION</scope>
    <source>
        <tissue evidence="9">Whole sample</tissue>
    </source>
</reference>
<feature type="transmembrane region" description="Helical" evidence="7">
    <location>
        <begin position="203"/>
        <end position="225"/>
    </location>
</feature>
<evidence type="ECO:0000256" key="2">
    <source>
        <dbReference type="ARBA" id="ARBA00006859"/>
    </source>
</evidence>
<dbReference type="Pfam" id="PF04258">
    <property type="entry name" value="Peptidase_A22B"/>
    <property type="match status" value="1"/>
</dbReference>
<keyword evidence="4" id="KW-0378">Hydrolase</keyword>
<keyword evidence="8" id="KW-1185">Reference proteome</keyword>
<comment type="similarity">
    <text evidence="2">Belongs to the peptidase A22B family.</text>
</comment>
<evidence type="ECO:0000313" key="9">
    <source>
        <dbReference type="RefSeq" id="XP_022308317.1"/>
    </source>
</evidence>
<dbReference type="PANTHER" id="PTHR12174:SF103">
    <property type="entry name" value="INTRAMEMBRANE PROTEASE (IMPAS) FAMILY"/>
    <property type="match status" value="1"/>
</dbReference>
<evidence type="ECO:0000256" key="4">
    <source>
        <dbReference type="ARBA" id="ARBA00022801"/>
    </source>
</evidence>
<dbReference type="Proteomes" id="UP000694844">
    <property type="component" value="Chromosome 9"/>
</dbReference>
<organism evidence="8 9">
    <name type="scientific">Crassostrea virginica</name>
    <name type="common">Eastern oyster</name>
    <dbReference type="NCBI Taxonomy" id="6565"/>
    <lineage>
        <taxon>Eukaryota</taxon>
        <taxon>Metazoa</taxon>
        <taxon>Spiralia</taxon>
        <taxon>Lophotrochozoa</taxon>
        <taxon>Mollusca</taxon>
        <taxon>Bivalvia</taxon>
        <taxon>Autobranchia</taxon>
        <taxon>Pteriomorphia</taxon>
        <taxon>Ostreida</taxon>
        <taxon>Ostreoidea</taxon>
        <taxon>Ostreidae</taxon>
        <taxon>Crassostrea</taxon>
    </lineage>
</organism>
<feature type="transmembrane region" description="Helical" evidence="7">
    <location>
        <begin position="45"/>
        <end position="65"/>
    </location>
</feature>